<name>A0A415SA80_MEDGN</name>
<feature type="domain" description="Recombinase" evidence="3">
    <location>
        <begin position="169"/>
        <end position="312"/>
    </location>
</feature>
<dbReference type="InterPro" id="IPR038109">
    <property type="entry name" value="DNA_bind_recomb_sf"/>
</dbReference>
<evidence type="ECO:0008006" key="6">
    <source>
        <dbReference type="Google" id="ProtNLM"/>
    </source>
</evidence>
<comment type="caution">
    <text evidence="4">The sequence shown here is derived from an EMBL/GenBank/DDBJ whole genome shotgun (WGS) entry which is preliminary data.</text>
</comment>
<dbReference type="InterPro" id="IPR011109">
    <property type="entry name" value="DNA_bind_recombinase_dom"/>
</dbReference>
<dbReference type="SMART" id="SM00857">
    <property type="entry name" value="Resolvase"/>
    <property type="match status" value="1"/>
</dbReference>
<dbReference type="Pfam" id="PF07508">
    <property type="entry name" value="Recombinase"/>
    <property type="match status" value="1"/>
</dbReference>
<sequence length="534" mass="62609">MSDQKMIIGYYRLSMEDDSEGESNSIMNQRKLIKDYIAGIPELSAMPFQEYYDDGYSGSSMERPAIKQVLQLARENQVQCIVVKDFSRFARNYIEMGTYLEQIFPFLGVRFISISDHYDSIDYRGKSSDIEVQFKGLIADFYVKDQSVKVKAAVGTKRKNGEYCCGSAPYGYRINPENKKSLLIVEEEAKVIRRVFELTNQRYSKKDICRLFNEEGILTPLQSMSRRQKSDSKRASSRGLQWTSDMVRKILNDKNYIGCMVYGKTKIPEPGTGKEVPVPRCQWKIMENHHEPIVSEETFEKAQSLQVRHVRKSKFDKDITLLSGYVKCGNCRRNLTGSKKLHGHILYSCAYSQGKEDTGCFAGKADDKMLEQIVLAEIKAYLRQNISQEQMQQSMREQHEDNIQEYKLESQECENRQEEIRIQNRRNYEKYHEGQMDQKQFMEAKKQLEEEKERLQRRGQELDELINGEKEILMKKNVPVEQMLKFLGYEKLKQEMLEEYVQGIYVYDDGRVEVEWKELSKKAVRNRIEVKKDF</sequence>
<gene>
    <name evidence="4" type="ORF">DWZ50_07745</name>
</gene>
<keyword evidence="1" id="KW-0175">Coiled coil</keyword>
<evidence type="ECO:0000313" key="4">
    <source>
        <dbReference type="EMBL" id="RHM77189.1"/>
    </source>
</evidence>
<dbReference type="RefSeq" id="WP_118444507.1">
    <property type="nucleotide sequence ID" value="NZ_JBCPGC010000013.1"/>
</dbReference>
<proteinExistence type="predicted"/>
<dbReference type="PANTHER" id="PTHR30461">
    <property type="entry name" value="DNA-INVERTASE FROM LAMBDOID PROPHAGE"/>
    <property type="match status" value="1"/>
</dbReference>
<dbReference type="InterPro" id="IPR050639">
    <property type="entry name" value="SSR_resolvase"/>
</dbReference>
<evidence type="ECO:0000313" key="5">
    <source>
        <dbReference type="Proteomes" id="UP000285610"/>
    </source>
</evidence>
<accession>A0A415SA80</accession>
<feature type="coiled-coil region" evidence="1">
    <location>
        <begin position="389"/>
        <end position="468"/>
    </location>
</feature>
<evidence type="ECO:0000256" key="1">
    <source>
        <dbReference type="SAM" id="Coils"/>
    </source>
</evidence>
<protein>
    <recommendedName>
        <fullName evidence="6">Recombinase</fullName>
    </recommendedName>
</protein>
<dbReference type="PROSITE" id="PS51737">
    <property type="entry name" value="RECOMBINASE_DNA_BIND"/>
    <property type="match status" value="1"/>
</dbReference>
<dbReference type="AlphaFoldDB" id="A0A415SA80"/>
<dbReference type="Gene3D" id="3.40.50.1390">
    <property type="entry name" value="Resolvase, N-terminal catalytic domain"/>
    <property type="match status" value="1"/>
</dbReference>
<dbReference type="InterPro" id="IPR036162">
    <property type="entry name" value="Resolvase-like_N_sf"/>
</dbReference>
<organism evidence="4 5">
    <name type="scientific">Mediterraneibacter gnavus</name>
    <name type="common">Ruminococcus gnavus</name>
    <dbReference type="NCBI Taxonomy" id="33038"/>
    <lineage>
        <taxon>Bacteria</taxon>
        <taxon>Bacillati</taxon>
        <taxon>Bacillota</taxon>
        <taxon>Clostridia</taxon>
        <taxon>Lachnospirales</taxon>
        <taxon>Lachnospiraceae</taxon>
        <taxon>Mediterraneibacter</taxon>
    </lineage>
</organism>
<evidence type="ECO:0000259" key="2">
    <source>
        <dbReference type="PROSITE" id="PS51736"/>
    </source>
</evidence>
<dbReference type="Proteomes" id="UP000285610">
    <property type="component" value="Unassembled WGS sequence"/>
</dbReference>
<dbReference type="GO" id="GO:0000150">
    <property type="term" value="F:DNA strand exchange activity"/>
    <property type="evidence" value="ECO:0007669"/>
    <property type="project" value="InterPro"/>
</dbReference>
<evidence type="ECO:0000259" key="3">
    <source>
        <dbReference type="PROSITE" id="PS51737"/>
    </source>
</evidence>
<dbReference type="SUPFAM" id="SSF53041">
    <property type="entry name" value="Resolvase-like"/>
    <property type="match status" value="1"/>
</dbReference>
<feature type="domain" description="Resolvase/invertase-type recombinase catalytic" evidence="2">
    <location>
        <begin position="6"/>
        <end position="161"/>
    </location>
</feature>
<dbReference type="EMBL" id="QRQE01000015">
    <property type="protein sequence ID" value="RHM77189.1"/>
    <property type="molecule type" value="Genomic_DNA"/>
</dbReference>
<dbReference type="PROSITE" id="PS51736">
    <property type="entry name" value="RECOMBINASES_3"/>
    <property type="match status" value="1"/>
</dbReference>
<reference evidence="4 5" key="1">
    <citation type="submission" date="2018-08" db="EMBL/GenBank/DDBJ databases">
        <title>A genome reference for cultivated species of the human gut microbiota.</title>
        <authorList>
            <person name="Zou Y."/>
            <person name="Xue W."/>
            <person name="Luo G."/>
        </authorList>
    </citation>
    <scope>NUCLEOTIDE SEQUENCE [LARGE SCALE GENOMIC DNA]</scope>
    <source>
        <strain evidence="4 5">AF33-12</strain>
    </source>
</reference>
<dbReference type="InterPro" id="IPR025827">
    <property type="entry name" value="Zn_ribbon_recom_dom"/>
</dbReference>
<dbReference type="GO" id="GO:0003677">
    <property type="term" value="F:DNA binding"/>
    <property type="evidence" value="ECO:0007669"/>
    <property type="project" value="InterPro"/>
</dbReference>
<dbReference type="Pfam" id="PF00239">
    <property type="entry name" value="Resolvase"/>
    <property type="match status" value="1"/>
</dbReference>
<dbReference type="PANTHER" id="PTHR30461:SF23">
    <property type="entry name" value="DNA RECOMBINASE-RELATED"/>
    <property type="match status" value="1"/>
</dbReference>
<dbReference type="Gene3D" id="3.90.1750.20">
    <property type="entry name" value="Putative Large Serine Recombinase, Chain B, Domain 2"/>
    <property type="match status" value="1"/>
</dbReference>
<dbReference type="InterPro" id="IPR006119">
    <property type="entry name" value="Resolv_N"/>
</dbReference>
<dbReference type="Pfam" id="PF13408">
    <property type="entry name" value="Zn_ribbon_recom"/>
    <property type="match status" value="1"/>
</dbReference>